<dbReference type="RefSeq" id="WP_346246911.1">
    <property type="nucleotide sequence ID" value="NZ_JBDIZK010000006.1"/>
</dbReference>
<protein>
    <submittedName>
        <fullName evidence="2">Septum formation initiator family protein</fullName>
    </submittedName>
</protein>
<evidence type="ECO:0000313" key="2">
    <source>
        <dbReference type="EMBL" id="MEN3747903.1"/>
    </source>
</evidence>
<keyword evidence="1" id="KW-0812">Transmembrane</keyword>
<feature type="transmembrane region" description="Helical" evidence="1">
    <location>
        <begin position="12"/>
        <end position="33"/>
    </location>
</feature>
<name>A0ABV0B8K9_9SPHN</name>
<comment type="caution">
    <text evidence="2">The sequence shown here is derived from an EMBL/GenBank/DDBJ whole genome shotgun (WGS) entry which is preliminary data.</text>
</comment>
<sequence length="105" mass="11607">MGRQTGRFRNILRSAGLPAVAIVIMAFFGYNAVLGPNGIIAMKDVSQEVGTRTAEYQQLDKKRAELRNRVNLLDPKKGADPDLVEELLRKQLGAARSDEVVVKLK</sequence>
<dbReference type="InterPro" id="IPR007060">
    <property type="entry name" value="FtsL/DivIC"/>
</dbReference>
<gene>
    <name evidence="2" type="ORF">TPR58_12060</name>
</gene>
<keyword evidence="3" id="KW-1185">Reference proteome</keyword>
<accession>A0ABV0B8K9</accession>
<reference evidence="2 3" key="1">
    <citation type="submission" date="2024-05" db="EMBL/GenBank/DDBJ databases">
        <title>Sphingomonas sp. HF-S3 16S ribosomal RNA gene Genome sequencing and assembly.</title>
        <authorList>
            <person name="Lee H."/>
        </authorList>
    </citation>
    <scope>NUCLEOTIDE SEQUENCE [LARGE SCALE GENOMIC DNA]</scope>
    <source>
        <strain evidence="2 3">HF-S3</strain>
    </source>
</reference>
<dbReference type="Proteomes" id="UP001427805">
    <property type="component" value="Unassembled WGS sequence"/>
</dbReference>
<evidence type="ECO:0000313" key="3">
    <source>
        <dbReference type="Proteomes" id="UP001427805"/>
    </source>
</evidence>
<keyword evidence="1" id="KW-0472">Membrane</keyword>
<dbReference type="Pfam" id="PF04977">
    <property type="entry name" value="DivIC"/>
    <property type="match status" value="1"/>
</dbReference>
<proteinExistence type="predicted"/>
<evidence type="ECO:0000256" key="1">
    <source>
        <dbReference type="SAM" id="Phobius"/>
    </source>
</evidence>
<keyword evidence="1" id="KW-1133">Transmembrane helix</keyword>
<dbReference type="EMBL" id="JBDIZK010000006">
    <property type="protein sequence ID" value="MEN3747903.1"/>
    <property type="molecule type" value="Genomic_DNA"/>
</dbReference>
<organism evidence="2 3">
    <name type="scientific">Sphingomonas rustica</name>
    <dbReference type="NCBI Taxonomy" id="3103142"/>
    <lineage>
        <taxon>Bacteria</taxon>
        <taxon>Pseudomonadati</taxon>
        <taxon>Pseudomonadota</taxon>
        <taxon>Alphaproteobacteria</taxon>
        <taxon>Sphingomonadales</taxon>
        <taxon>Sphingomonadaceae</taxon>
        <taxon>Sphingomonas</taxon>
    </lineage>
</organism>